<evidence type="ECO:0000259" key="2">
    <source>
        <dbReference type="PROSITE" id="PS51253"/>
    </source>
</evidence>
<reference evidence="3" key="1">
    <citation type="submission" date="2021-06" db="EMBL/GenBank/DDBJ databases">
        <authorList>
            <person name="Kallberg Y."/>
            <person name="Tangrot J."/>
            <person name="Rosling A."/>
        </authorList>
    </citation>
    <scope>NUCLEOTIDE SEQUENCE</scope>
    <source>
        <strain evidence="3">AZ414A</strain>
    </source>
</reference>
<proteinExistence type="predicted"/>
<name>A0A9N9A8B6_9GLOM</name>
<dbReference type="InterPro" id="IPR050863">
    <property type="entry name" value="CenT-Element_Derived"/>
</dbReference>
<comment type="caution">
    <text evidence="3">The sequence shown here is derived from an EMBL/GenBank/DDBJ whole genome shotgun (WGS) entry which is preliminary data.</text>
</comment>
<protein>
    <submittedName>
        <fullName evidence="3">3423_t:CDS:1</fullName>
    </submittedName>
</protein>
<accession>A0A9N9A8B6</accession>
<evidence type="ECO:0000256" key="1">
    <source>
        <dbReference type="ARBA" id="ARBA00023125"/>
    </source>
</evidence>
<dbReference type="GO" id="GO:0003677">
    <property type="term" value="F:DNA binding"/>
    <property type="evidence" value="ECO:0007669"/>
    <property type="project" value="UniProtKB-KW"/>
</dbReference>
<dbReference type="AlphaFoldDB" id="A0A9N9A8B6"/>
<dbReference type="PANTHER" id="PTHR19303:SF73">
    <property type="entry name" value="PROTEIN PDC2"/>
    <property type="match status" value="1"/>
</dbReference>
<sequence length="139" mass="16264">MHAEKTFRRHFVKYSTLERAMNMWINQVTAEGMIISDSIIKEKGRQFVQAFMILDKSITFSNGWATKFKQHNELKKIIMHGEAASAPLENLSEEQKKLQLPSNYDSEDIYNADETSLFYRLLLNQTLSTKSMARKKRKK</sequence>
<evidence type="ECO:0000313" key="3">
    <source>
        <dbReference type="EMBL" id="CAG8519993.1"/>
    </source>
</evidence>
<feature type="domain" description="HTH CENPB-type" evidence="2">
    <location>
        <begin position="5"/>
        <end position="78"/>
    </location>
</feature>
<dbReference type="InterPro" id="IPR006600">
    <property type="entry name" value="HTH_CenpB_DNA-bd_dom"/>
</dbReference>
<dbReference type="SMART" id="SM00674">
    <property type="entry name" value="CENPB"/>
    <property type="match status" value="1"/>
</dbReference>
<keyword evidence="4" id="KW-1185">Reference proteome</keyword>
<gene>
    <name evidence="3" type="ORF">DEBURN_LOCUS5611</name>
</gene>
<dbReference type="PANTHER" id="PTHR19303">
    <property type="entry name" value="TRANSPOSON"/>
    <property type="match status" value="1"/>
</dbReference>
<organism evidence="3 4">
    <name type="scientific">Diversispora eburnea</name>
    <dbReference type="NCBI Taxonomy" id="1213867"/>
    <lineage>
        <taxon>Eukaryota</taxon>
        <taxon>Fungi</taxon>
        <taxon>Fungi incertae sedis</taxon>
        <taxon>Mucoromycota</taxon>
        <taxon>Glomeromycotina</taxon>
        <taxon>Glomeromycetes</taxon>
        <taxon>Diversisporales</taxon>
        <taxon>Diversisporaceae</taxon>
        <taxon>Diversispora</taxon>
    </lineage>
</organism>
<dbReference type="EMBL" id="CAJVPK010000510">
    <property type="protein sequence ID" value="CAG8519993.1"/>
    <property type="molecule type" value="Genomic_DNA"/>
</dbReference>
<dbReference type="Proteomes" id="UP000789706">
    <property type="component" value="Unassembled WGS sequence"/>
</dbReference>
<dbReference type="SUPFAM" id="SSF46689">
    <property type="entry name" value="Homeodomain-like"/>
    <property type="match status" value="1"/>
</dbReference>
<dbReference type="Gene3D" id="1.10.10.60">
    <property type="entry name" value="Homeodomain-like"/>
    <property type="match status" value="1"/>
</dbReference>
<dbReference type="PROSITE" id="PS51253">
    <property type="entry name" value="HTH_CENPB"/>
    <property type="match status" value="1"/>
</dbReference>
<dbReference type="GO" id="GO:0005634">
    <property type="term" value="C:nucleus"/>
    <property type="evidence" value="ECO:0007669"/>
    <property type="project" value="TreeGrafter"/>
</dbReference>
<dbReference type="Pfam" id="PF03221">
    <property type="entry name" value="HTH_Tnp_Tc5"/>
    <property type="match status" value="1"/>
</dbReference>
<dbReference type="OrthoDB" id="2447222at2759"/>
<keyword evidence="1" id="KW-0238">DNA-binding</keyword>
<dbReference type="InterPro" id="IPR009057">
    <property type="entry name" value="Homeodomain-like_sf"/>
</dbReference>
<evidence type="ECO:0000313" key="4">
    <source>
        <dbReference type="Proteomes" id="UP000789706"/>
    </source>
</evidence>